<evidence type="ECO:0000259" key="1">
    <source>
        <dbReference type="Pfam" id="PF20114"/>
    </source>
</evidence>
<feature type="domain" description="DUF6504" evidence="1">
    <location>
        <begin position="48"/>
        <end position="133"/>
    </location>
</feature>
<dbReference type="Pfam" id="PF20114">
    <property type="entry name" value="DUF6504"/>
    <property type="match status" value="1"/>
</dbReference>
<dbReference type="EMBL" id="SPNK01000002">
    <property type="protein sequence ID" value="TFI02555.1"/>
    <property type="molecule type" value="Genomic_DNA"/>
</dbReference>
<reference evidence="2 3" key="1">
    <citation type="submission" date="2019-03" db="EMBL/GenBank/DDBJ databases">
        <title>Genome Sequencing and Assembly of Various Microbes Isolated from Alder Root Nodule.</title>
        <authorList>
            <person name="Swanson E."/>
            <person name="Sevigny J.L."/>
            <person name="Pesce C."/>
            <person name="Davis I."/>
            <person name="Kleiner V."/>
            <person name="Tisa L."/>
        </authorList>
    </citation>
    <scope>NUCLEOTIDE SEQUENCE [LARGE SCALE GENOMIC DNA]</scope>
    <source>
        <strain evidence="2 3">4R-31</strain>
    </source>
</reference>
<gene>
    <name evidence="2" type="ORF">E4P33_02840</name>
</gene>
<dbReference type="GeneID" id="93233325"/>
<name>A0AAX2SBX1_KOCRH</name>
<evidence type="ECO:0000313" key="3">
    <source>
        <dbReference type="Proteomes" id="UP000298017"/>
    </source>
</evidence>
<proteinExistence type="predicted"/>
<comment type="caution">
    <text evidence="2">The sequence shown here is derived from an EMBL/GenBank/DDBJ whole genome shotgun (WGS) entry which is preliminary data.</text>
</comment>
<organism evidence="2 3">
    <name type="scientific">Kocuria rhizophila</name>
    <dbReference type="NCBI Taxonomy" id="72000"/>
    <lineage>
        <taxon>Bacteria</taxon>
        <taxon>Bacillati</taxon>
        <taxon>Actinomycetota</taxon>
        <taxon>Actinomycetes</taxon>
        <taxon>Micrococcales</taxon>
        <taxon>Micrococcaceae</taxon>
        <taxon>Kocuria</taxon>
    </lineage>
</organism>
<dbReference type="RefSeq" id="WP_059281236.1">
    <property type="nucleotide sequence ID" value="NZ_CAJFZU010000003.1"/>
</dbReference>
<protein>
    <recommendedName>
        <fullName evidence="1">DUF6504 domain-containing protein</fullName>
    </recommendedName>
</protein>
<sequence length="135" mass="15107">MTVLDAVEIERHEDPWEAVPVIGGTLVDARAEGAGEAVVPDATGEFSVHCDSSGNPCELFYRGRGQRVLQPVIHWYERCNWWDLADRVPRESPTSAVDRERWRVQAVEAGAAVARTFELTRDQSTGRWGLLRVSC</sequence>
<keyword evidence="3" id="KW-1185">Reference proteome</keyword>
<evidence type="ECO:0000313" key="2">
    <source>
        <dbReference type="EMBL" id="TFI02555.1"/>
    </source>
</evidence>
<accession>A0AAX2SBX1</accession>
<dbReference type="AlphaFoldDB" id="A0AAX2SBX1"/>
<dbReference type="Proteomes" id="UP000298017">
    <property type="component" value="Unassembled WGS sequence"/>
</dbReference>
<dbReference type="InterPro" id="IPR045443">
    <property type="entry name" value="DUF6504"/>
</dbReference>